<keyword evidence="2" id="KW-0812">Transmembrane</keyword>
<reference evidence="3" key="2">
    <citation type="submission" date="2023-05" db="EMBL/GenBank/DDBJ databases">
        <authorList>
            <person name="Schelkunov M.I."/>
        </authorList>
    </citation>
    <scope>NUCLEOTIDE SEQUENCE</scope>
    <source>
        <strain evidence="3">Hsosn_3</strain>
        <tissue evidence="3">Leaf</tissue>
    </source>
</reference>
<organism evidence="3 4">
    <name type="scientific">Heracleum sosnowskyi</name>
    <dbReference type="NCBI Taxonomy" id="360622"/>
    <lineage>
        <taxon>Eukaryota</taxon>
        <taxon>Viridiplantae</taxon>
        <taxon>Streptophyta</taxon>
        <taxon>Embryophyta</taxon>
        <taxon>Tracheophyta</taxon>
        <taxon>Spermatophyta</taxon>
        <taxon>Magnoliopsida</taxon>
        <taxon>eudicotyledons</taxon>
        <taxon>Gunneridae</taxon>
        <taxon>Pentapetalae</taxon>
        <taxon>asterids</taxon>
        <taxon>campanulids</taxon>
        <taxon>Apiales</taxon>
        <taxon>Apiaceae</taxon>
        <taxon>Apioideae</taxon>
        <taxon>apioid superclade</taxon>
        <taxon>Tordylieae</taxon>
        <taxon>Tordyliinae</taxon>
        <taxon>Heracleum</taxon>
    </lineage>
</organism>
<evidence type="ECO:0000256" key="1">
    <source>
        <dbReference type="SAM" id="MobiDB-lite"/>
    </source>
</evidence>
<feature type="compositionally biased region" description="Pro residues" evidence="1">
    <location>
        <begin position="80"/>
        <end position="91"/>
    </location>
</feature>
<evidence type="ECO:0000313" key="3">
    <source>
        <dbReference type="EMBL" id="KAK1400156.1"/>
    </source>
</evidence>
<evidence type="ECO:0000313" key="4">
    <source>
        <dbReference type="Proteomes" id="UP001237642"/>
    </source>
</evidence>
<keyword evidence="2" id="KW-1133">Transmembrane helix</keyword>
<dbReference type="EMBL" id="JAUIZM010000002">
    <property type="protein sequence ID" value="KAK1400156.1"/>
    <property type="molecule type" value="Genomic_DNA"/>
</dbReference>
<feature type="region of interest" description="Disordered" evidence="1">
    <location>
        <begin position="80"/>
        <end position="103"/>
    </location>
</feature>
<dbReference type="Proteomes" id="UP001237642">
    <property type="component" value="Unassembled WGS sequence"/>
</dbReference>
<feature type="transmembrane region" description="Helical" evidence="2">
    <location>
        <begin position="42"/>
        <end position="64"/>
    </location>
</feature>
<protein>
    <submittedName>
        <fullName evidence="3">Uncharacterized protein</fullName>
    </submittedName>
</protein>
<reference evidence="3" key="1">
    <citation type="submission" date="2023-02" db="EMBL/GenBank/DDBJ databases">
        <title>Genome of toxic invasive species Heracleum sosnowskyi carries increased number of genes despite the absence of recent whole-genome duplications.</title>
        <authorList>
            <person name="Schelkunov M."/>
            <person name="Shtratnikova V."/>
            <person name="Makarenko M."/>
            <person name="Klepikova A."/>
            <person name="Omelchenko D."/>
            <person name="Novikova G."/>
            <person name="Obukhova E."/>
            <person name="Bogdanov V."/>
            <person name="Penin A."/>
            <person name="Logacheva M."/>
        </authorList>
    </citation>
    <scope>NUCLEOTIDE SEQUENCE</scope>
    <source>
        <strain evidence="3">Hsosn_3</strain>
        <tissue evidence="3">Leaf</tissue>
    </source>
</reference>
<comment type="caution">
    <text evidence="3">The sequence shown here is derived from an EMBL/GenBank/DDBJ whole genome shotgun (WGS) entry which is preliminary data.</text>
</comment>
<keyword evidence="2" id="KW-0472">Membrane</keyword>
<name>A0AAD8N8Z4_9APIA</name>
<evidence type="ECO:0000256" key="2">
    <source>
        <dbReference type="SAM" id="Phobius"/>
    </source>
</evidence>
<proteinExistence type="predicted"/>
<sequence length="103" mass="11495">MSCIEKTLVKCMCKNFTNDLVLCRHVDIWQVEVTSKKKEMGYVYVISFPVILFFLIVAIACYLLGRARGRQEAATLPQYYGPPVPAPPPPILHSQAPAPGDTK</sequence>
<accession>A0AAD8N8Z4</accession>
<keyword evidence="4" id="KW-1185">Reference proteome</keyword>
<gene>
    <name evidence="3" type="ORF">POM88_010019</name>
</gene>
<dbReference type="AlphaFoldDB" id="A0AAD8N8Z4"/>